<accession>G8YB78</accession>
<dbReference type="InParanoid" id="G8YB78"/>
<evidence type="ECO:0000256" key="6">
    <source>
        <dbReference type="ARBA" id="ARBA00023121"/>
    </source>
</evidence>
<dbReference type="GO" id="GO:0006897">
    <property type="term" value="P:endocytosis"/>
    <property type="evidence" value="ECO:0007669"/>
    <property type="project" value="TreeGrafter"/>
</dbReference>
<feature type="compositionally biased region" description="Low complexity" evidence="7">
    <location>
        <begin position="307"/>
        <end position="335"/>
    </location>
</feature>
<dbReference type="CDD" id="cd16991">
    <property type="entry name" value="ENTH_Ent1_Ent2"/>
    <property type="match status" value="1"/>
</dbReference>
<evidence type="ECO:0000256" key="2">
    <source>
        <dbReference type="ARBA" id="ARBA00004496"/>
    </source>
</evidence>
<sequence length="512" mass="58082">MSKSLVRSIKNVANGYSNGQISVRNATSNDPSGPTTYDMEEIASYTYQSQTDFLEIMDMLDRRLNDKGKNWRHVAKSLTVLDYLVRYGSEKCVLWAKDNLYIIKTLREFIHFDEANNDQGAIIRVKAKELVALLQNDERLRHERELAASSRGRPGGERRSRRNSRFNRPVDHEGGEVYDEDLQRALELSKVTAKEDLQRQNKPDNEEDLQAALKLSLEEEEMRRLKQQQNENLLDLNDYPSAGQQPQYYMTTGYMPVQYYQMPQDQTQYDMFGNPIQNPMTTGLYQSQYAQYQQPTQQAQFTGFNPQDQSQQQQAQFTGFNPQDQSQQQQQPLQPLKTGSNNPFALNDNDASNTTQPTSSNDLHAHQFNSSNFQNQSSQPMFYTQPTSRDSDQYIKPQATSSSKFNDSTHSELNNLLAQGTGVDTFGNTGATRIPHQHTKTQQFINSSGVGFKQDTNEPKVSSNATGNPFLNTGIGYQSQQINPVHTGYGFGNANNNSQPRRTNDGPSLIDI</sequence>
<evidence type="ECO:0000313" key="10">
    <source>
        <dbReference type="Proteomes" id="UP000005222"/>
    </source>
</evidence>
<dbReference type="STRING" id="559304.G8YB78"/>
<protein>
    <submittedName>
        <fullName evidence="9">Piso0_001922 protein</fullName>
    </submittedName>
</protein>
<evidence type="ECO:0000259" key="8">
    <source>
        <dbReference type="PROSITE" id="PS50942"/>
    </source>
</evidence>
<dbReference type="FunFam" id="1.25.40.90:FF:000006">
    <property type="entry name" value="Clathrin interactor 1"/>
    <property type="match status" value="1"/>
</dbReference>
<dbReference type="HOGENOM" id="CLU_012678_0_1_1"/>
<dbReference type="eggNOG" id="KOG2056">
    <property type="taxonomic scope" value="Eukaryota"/>
</dbReference>
<evidence type="ECO:0000256" key="1">
    <source>
        <dbReference type="ARBA" id="ARBA00004170"/>
    </source>
</evidence>
<feature type="region of interest" description="Disordered" evidence="7">
    <location>
        <begin position="493"/>
        <end position="512"/>
    </location>
</feature>
<dbReference type="InterPro" id="IPR008942">
    <property type="entry name" value="ENTH_VHS"/>
</dbReference>
<dbReference type="GO" id="GO:0030276">
    <property type="term" value="F:clathrin binding"/>
    <property type="evidence" value="ECO:0007669"/>
    <property type="project" value="TreeGrafter"/>
</dbReference>
<keyword evidence="4" id="KW-0963">Cytoplasm</keyword>
<comment type="similarity">
    <text evidence="3">Belongs to the epsin family.</text>
</comment>
<dbReference type="SMART" id="SM00273">
    <property type="entry name" value="ENTH"/>
    <property type="match status" value="1"/>
</dbReference>
<dbReference type="GO" id="GO:0005768">
    <property type="term" value="C:endosome"/>
    <property type="evidence" value="ECO:0007669"/>
    <property type="project" value="TreeGrafter"/>
</dbReference>
<feature type="region of interest" description="Disordered" evidence="7">
    <location>
        <begin position="302"/>
        <end position="409"/>
    </location>
</feature>
<feature type="region of interest" description="Disordered" evidence="7">
    <location>
        <begin position="144"/>
        <end position="181"/>
    </location>
</feature>
<reference evidence="9 10" key="1">
    <citation type="journal article" date="2012" name="G3 (Bethesda)">
        <title>Pichia sorbitophila, an interspecies yeast hybrid reveals early steps of genome resolution following polyploidization.</title>
        <authorList>
            <person name="Leh Louis V."/>
            <person name="Despons L."/>
            <person name="Friedrich A."/>
            <person name="Martin T."/>
            <person name="Durrens P."/>
            <person name="Casaregola S."/>
            <person name="Neuveglise C."/>
            <person name="Fairhead C."/>
            <person name="Marck C."/>
            <person name="Cruz J.A."/>
            <person name="Straub M.L."/>
            <person name="Kugler V."/>
            <person name="Sacerdot C."/>
            <person name="Uzunov Z."/>
            <person name="Thierry A."/>
            <person name="Weiss S."/>
            <person name="Bleykasten C."/>
            <person name="De Montigny J."/>
            <person name="Jacques N."/>
            <person name="Jung P."/>
            <person name="Lemaire M."/>
            <person name="Mallet S."/>
            <person name="Morel G."/>
            <person name="Richard G.F."/>
            <person name="Sarkar A."/>
            <person name="Savel G."/>
            <person name="Schacherer J."/>
            <person name="Seret M.L."/>
            <person name="Talla E."/>
            <person name="Samson G."/>
            <person name="Jubin C."/>
            <person name="Poulain J."/>
            <person name="Vacherie B."/>
            <person name="Barbe V."/>
            <person name="Pelletier E."/>
            <person name="Sherman D.J."/>
            <person name="Westhof E."/>
            <person name="Weissenbach J."/>
            <person name="Baret P.V."/>
            <person name="Wincker P."/>
            <person name="Gaillardin C."/>
            <person name="Dujon B."/>
            <person name="Souciet J.L."/>
        </authorList>
    </citation>
    <scope>NUCLEOTIDE SEQUENCE [LARGE SCALE GENOMIC DNA]</scope>
    <source>
        <strain evidence="10">ATCC MYA-4447 / BCRC 22081 / CBS 7064 / NBRC 10061 / NRRL Y-12695</strain>
    </source>
</reference>
<dbReference type="Gene3D" id="1.25.40.90">
    <property type="match status" value="1"/>
</dbReference>
<evidence type="ECO:0000256" key="3">
    <source>
        <dbReference type="ARBA" id="ARBA00010130"/>
    </source>
</evidence>
<dbReference type="GO" id="GO:0005886">
    <property type="term" value="C:plasma membrane"/>
    <property type="evidence" value="ECO:0007669"/>
    <property type="project" value="TreeGrafter"/>
</dbReference>
<dbReference type="SMART" id="SM00726">
    <property type="entry name" value="UIM"/>
    <property type="match status" value="2"/>
</dbReference>
<name>G8YB78_PICSO</name>
<feature type="compositionally biased region" description="Low complexity" evidence="7">
    <location>
        <begin position="367"/>
        <end position="379"/>
    </location>
</feature>
<dbReference type="GO" id="GO:0030125">
    <property type="term" value="C:clathrin vesicle coat"/>
    <property type="evidence" value="ECO:0007669"/>
    <property type="project" value="TreeGrafter"/>
</dbReference>
<dbReference type="SUPFAM" id="SSF48464">
    <property type="entry name" value="ENTH/VHS domain"/>
    <property type="match status" value="1"/>
</dbReference>
<gene>
    <name evidence="9" type="primary">Piso0_001922</name>
    <name evidence="9" type="ORF">GNLVRS01_PISO0J00823g</name>
</gene>
<dbReference type="Pfam" id="PF01417">
    <property type="entry name" value="ENTH"/>
    <property type="match status" value="1"/>
</dbReference>
<dbReference type="InterPro" id="IPR003903">
    <property type="entry name" value="UIM_dom"/>
</dbReference>
<comment type="subcellular location">
    <subcellularLocation>
        <location evidence="2">Cytoplasm</location>
    </subcellularLocation>
    <subcellularLocation>
        <location evidence="1">Membrane</location>
        <topology evidence="1">Peripheral membrane protein</topology>
    </subcellularLocation>
</comment>
<dbReference type="OrthoDB" id="4033880at2759"/>
<dbReference type="EMBL" id="FO082050">
    <property type="protein sequence ID" value="CCE82209.1"/>
    <property type="molecule type" value="Genomic_DNA"/>
</dbReference>
<dbReference type="GO" id="GO:0005543">
    <property type="term" value="F:phospholipid binding"/>
    <property type="evidence" value="ECO:0007669"/>
    <property type="project" value="TreeGrafter"/>
</dbReference>
<evidence type="ECO:0000256" key="4">
    <source>
        <dbReference type="ARBA" id="ARBA00022490"/>
    </source>
</evidence>
<keyword evidence="5" id="KW-0597">Phosphoprotein</keyword>
<keyword evidence="6" id="KW-0446">Lipid-binding</keyword>
<evidence type="ECO:0000313" key="9">
    <source>
        <dbReference type="EMBL" id="CCE82209.1"/>
    </source>
</evidence>
<dbReference type="AlphaFoldDB" id="G8YB78"/>
<dbReference type="Pfam" id="PF02809">
    <property type="entry name" value="UIM"/>
    <property type="match status" value="2"/>
</dbReference>
<dbReference type="PROSITE" id="PS50942">
    <property type="entry name" value="ENTH"/>
    <property type="match status" value="1"/>
</dbReference>
<feature type="domain" description="ENTH" evidence="8">
    <location>
        <begin position="11"/>
        <end position="144"/>
    </location>
</feature>
<dbReference type="InterPro" id="IPR013809">
    <property type="entry name" value="ENTH"/>
</dbReference>
<dbReference type="PROSITE" id="PS50330">
    <property type="entry name" value="UIM"/>
    <property type="match status" value="2"/>
</dbReference>
<evidence type="ECO:0000256" key="5">
    <source>
        <dbReference type="ARBA" id="ARBA00022553"/>
    </source>
</evidence>
<dbReference type="GO" id="GO:0007015">
    <property type="term" value="P:actin filament organization"/>
    <property type="evidence" value="ECO:0007669"/>
    <property type="project" value="TreeGrafter"/>
</dbReference>
<dbReference type="PANTHER" id="PTHR12276:SF110">
    <property type="entry name" value="EPSIN-1-RELATED"/>
    <property type="match status" value="1"/>
</dbReference>
<proteinExistence type="inferred from homology"/>
<evidence type="ECO:0000256" key="7">
    <source>
        <dbReference type="SAM" id="MobiDB-lite"/>
    </source>
</evidence>
<keyword evidence="10" id="KW-1185">Reference proteome</keyword>
<dbReference type="Proteomes" id="UP000005222">
    <property type="component" value="Chromosome J"/>
</dbReference>
<dbReference type="OMA" id="STEFYDI"/>
<dbReference type="FunCoup" id="G8YB78">
    <property type="interactions" value="236"/>
</dbReference>
<feature type="compositionally biased region" description="Polar residues" evidence="7">
    <location>
        <begin position="337"/>
        <end position="362"/>
    </location>
</feature>
<organism evidence="9 10">
    <name type="scientific">Pichia sorbitophila (strain ATCC MYA-4447 / BCRC 22081 / CBS 7064 / NBRC 10061 / NRRL Y-12695)</name>
    <name type="common">Hybrid yeast</name>
    <dbReference type="NCBI Taxonomy" id="559304"/>
    <lineage>
        <taxon>Eukaryota</taxon>
        <taxon>Fungi</taxon>
        <taxon>Dikarya</taxon>
        <taxon>Ascomycota</taxon>
        <taxon>Saccharomycotina</taxon>
        <taxon>Pichiomycetes</taxon>
        <taxon>Debaryomycetaceae</taxon>
        <taxon>Millerozyma</taxon>
    </lineage>
</organism>
<dbReference type="PANTHER" id="PTHR12276">
    <property type="entry name" value="EPSIN/ENT-RELATED"/>
    <property type="match status" value="1"/>
</dbReference>
<feature type="compositionally biased region" description="Polar residues" evidence="7">
    <location>
        <begin position="398"/>
        <end position="409"/>
    </location>
</feature>